<feature type="transmembrane region" description="Helical" evidence="6">
    <location>
        <begin position="110"/>
        <end position="133"/>
    </location>
</feature>
<dbReference type="STRING" id="34027.SAMN05421829_106144"/>
<accession>A0A1N6V4C4</accession>
<dbReference type="Gene3D" id="1.20.950.20">
    <property type="entry name" value="Transmembrane di-heme cytochromes, Chain C"/>
    <property type="match status" value="1"/>
</dbReference>
<name>A0A1N6V4C4_9RHOO</name>
<reference evidence="9" key="1">
    <citation type="submission" date="2017-01" db="EMBL/GenBank/DDBJ databases">
        <authorList>
            <person name="Varghese N."/>
            <person name="Submissions S."/>
        </authorList>
    </citation>
    <scope>NUCLEOTIDE SEQUENCE [LARGE SCALE GENOMIC DNA]</scope>
    <source>
        <strain evidence="9">ATCC 51758</strain>
    </source>
</reference>
<evidence type="ECO:0000256" key="4">
    <source>
        <dbReference type="ARBA" id="ARBA00022989"/>
    </source>
</evidence>
<evidence type="ECO:0000256" key="5">
    <source>
        <dbReference type="ARBA" id="ARBA00023136"/>
    </source>
</evidence>
<dbReference type="PANTHER" id="PTHR30485">
    <property type="entry name" value="NI/FE-HYDROGENASE 1 B-TYPE CYTOCHROME SUBUNIT"/>
    <property type="match status" value="1"/>
</dbReference>
<evidence type="ECO:0000256" key="2">
    <source>
        <dbReference type="ARBA" id="ARBA00022475"/>
    </source>
</evidence>
<dbReference type="GO" id="GO:0020037">
    <property type="term" value="F:heme binding"/>
    <property type="evidence" value="ECO:0007669"/>
    <property type="project" value="TreeGrafter"/>
</dbReference>
<gene>
    <name evidence="8" type="ORF">SAMN05421829_106144</name>
</gene>
<dbReference type="GO" id="GO:0009055">
    <property type="term" value="F:electron transfer activity"/>
    <property type="evidence" value="ECO:0007669"/>
    <property type="project" value="InterPro"/>
</dbReference>
<feature type="domain" description="Cytochrome b561 bacterial/Ni-hydrogenase" evidence="7">
    <location>
        <begin position="22"/>
        <end position="194"/>
    </location>
</feature>
<dbReference type="PANTHER" id="PTHR30485:SF2">
    <property type="entry name" value="BLL0597 PROTEIN"/>
    <property type="match status" value="1"/>
</dbReference>
<feature type="transmembrane region" description="Helical" evidence="6">
    <location>
        <begin position="160"/>
        <end position="181"/>
    </location>
</feature>
<proteinExistence type="predicted"/>
<evidence type="ECO:0000259" key="7">
    <source>
        <dbReference type="Pfam" id="PF01292"/>
    </source>
</evidence>
<evidence type="ECO:0000313" key="8">
    <source>
        <dbReference type="EMBL" id="SIQ72599.1"/>
    </source>
</evidence>
<dbReference type="OrthoDB" id="196472at2"/>
<keyword evidence="4 6" id="KW-1133">Transmembrane helix</keyword>
<keyword evidence="2" id="KW-1003">Cell membrane</keyword>
<evidence type="ECO:0000256" key="1">
    <source>
        <dbReference type="ARBA" id="ARBA00004651"/>
    </source>
</evidence>
<keyword evidence="3 6" id="KW-0812">Transmembrane</keyword>
<evidence type="ECO:0000256" key="6">
    <source>
        <dbReference type="SAM" id="Phobius"/>
    </source>
</evidence>
<dbReference type="SUPFAM" id="SSF81342">
    <property type="entry name" value="Transmembrane di-heme cytochromes"/>
    <property type="match status" value="1"/>
</dbReference>
<comment type="subcellular location">
    <subcellularLocation>
        <location evidence="1">Cell membrane</location>
        <topology evidence="1">Multi-pass membrane protein</topology>
    </subcellularLocation>
</comment>
<dbReference type="InterPro" id="IPR051542">
    <property type="entry name" value="Hydrogenase_cytochrome"/>
</dbReference>
<dbReference type="GO" id="GO:0022904">
    <property type="term" value="P:respiratory electron transport chain"/>
    <property type="evidence" value="ECO:0007669"/>
    <property type="project" value="InterPro"/>
</dbReference>
<evidence type="ECO:0000256" key="3">
    <source>
        <dbReference type="ARBA" id="ARBA00022692"/>
    </source>
</evidence>
<sequence>MNDPHATSLQASTVSERTRIKVWDMLVRIFHWTLVVSFTTGYLVTDKFPLHAYAGYTIFTLIVVRIVWGFVGTQYARFSAFTYSVDETVQYLLSALRMGKAREYLSHNPMGAIMVYLLLAMLLCNTVIGTMLYGAQQLEGPLAEIVPTLWDENLEVIHKFMAKALLTLACFHLGGVLWATWWHRQNYVLAMFTGYKSAFTRREHREGSGKVWTPEERARHVKQQR</sequence>
<feature type="transmembrane region" description="Helical" evidence="6">
    <location>
        <begin position="25"/>
        <end position="44"/>
    </location>
</feature>
<dbReference type="Proteomes" id="UP000186819">
    <property type="component" value="Unassembled WGS sequence"/>
</dbReference>
<organism evidence="8 9">
    <name type="scientific">Aromatoleum tolulyticum</name>
    <dbReference type="NCBI Taxonomy" id="34027"/>
    <lineage>
        <taxon>Bacteria</taxon>
        <taxon>Pseudomonadati</taxon>
        <taxon>Pseudomonadota</taxon>
        <taxon>Betaproteobacteria</taxon>
        <taxon>Rhodocyclales</taxon>
        <taxon>Rhodocyclaceae</taxon>
        <taxon>Aromatoleum</taxon>
    </lineage>
</organism>
<dbReference type="InterPro" id="IPR016174">
    <property type="entry name" value="Di-haem_cyt_TM"/>
</dbReference>
<feature type="transmembrane region" description="Helical" evidence="6">
    <location>
        <begin position="50"/>
        <end position="71"/>
    </location>
</feature>
<dbReference type="GO" id="GO:0005886">
    <property type="term" value="C:plasma membrane"/>
    <property type="evidence" value="ECO:0007669"/>
    <property type="project" value="UniProtKB-SubCell"/>
</dbReference>
<evidence type="ECO:0000313" key="9">
    <source>
        <dbReference type="Proteomes" id="UP000186819"/>
    </source>
</evidence>
<dbReference type="Pfam" id="PF01292">
    <property type="entry name" value="Ni_hydr_CYTB"/>
    <property type="match status" value="1"/>
</dbReference>
<dbReference type="AlphaFoldDB" id="A0A1N6V4C4"/>
<keyword evidence="9" id="KW-1185">Reference proteome</keyword>
<dbReference type="EMBL" id="FTMD01000006">
    <property type="protein sequence ID" value="SIQ72599.1"/>
    <property type="molecule type" value="Genomic_DNA"/>
</dbReference>
<protein>
    <submittedName>
        <fullName evidence="8">Cytochrome b</fullName>
    </submittedName>
</protein>
<dbReference type="InterPro" id="IPR011577">
    <property type="entry name" value="Cyt_b561_bac/Ni-Hgenase"/>
</dbReference>
<keyword evidence="5 6" id="KW-0472">Membrane</keyword>
<dbReference type="RefSeq" id="WP_076602147.1">
    <property type="nucleotide sequence ID" value="NZ_FTMD01000006.1"/>
</dbReference>